<dbReference type="PANTHER" id="PTHR35795:SF1">
    <property type="entry name" value="BIS(5'-NUCLEOSYL)-TETRAPHOSPHATASE, SYMMETRICAL"/>
    <property type="match status" value="1"/>
</dbReference>
<reference evidence="1 2" key="1">
    <citation type="submission" date="2010-09" db="EMBL/GenBank/DDBJ databases">
        <authorList>
            <person name="Durkin A.S."/>
            <person name="Madupu R."/>
            <person name="Torralba M."/>
            <person name="Gillis M."/>
            <person name="Methe B."/>
            <person name="Sutton G."/>
            <person name="Nelson K.E."/>
        </authorList>
    </citation>
    <scope>NUCLEOTIDE SEQUENCE [LARGE SCALE GENOMIC DNA]</scope>
    <source>
        <strain evidence="1 2">LactinV 01V1-a</strain>
    </source>
</reference>
<dbReference type="PANTHER" id="PTHR35795">
    <property type="entry name" value="SLR1885 PROTEIN"/>
    <property type="match status" value="1"/>
</dbReference>
<proteinExistence type="predicted"/>
<accession>E1NT28</accession>
<dbReference type="Gene3D" id="1.10.3210.10">
    <property type="entry name" value="Hypothetical protein af1432"/>
    <property type="match status" value="1"/>
</dbReference>
<dbReference type="Proteomes" id="UP000003648">
    <property type="component" value="Unassembled WGS sequence"/>
</dbReference>
<evidence type="ECO:0000313" key="1">
    <source>
        <dbReference type="EMBL" id="EFO70737.1"/>
    </source>
</evidence>
<protein>
    <submittedName>
        <fullName evidence="1">Uncharacterized protein</fullName>
    </submittedName>
</protein>
<sequence length="74" mass="8499">MSLLDKIVFVADYIEPGRDFEGVEEARKVAYDNLDEGVGYELAHTLAYLVKQRSKIYPKTVLAYNKWSVINSKE</sequence>
<dbReference type="EMBL" id="AEHQ01000054">
    <property type="protein sequence ID" value="EFO70737.1"/>
    <property type="molecule type" value="Genomic_DNA"/>
</dbReference>
<comment type="caution">
    <text evidence="1">The sequence shown here is derived from an EMBL/GenBank/DDBJ whole genome shotgun (WGS) entry which is preliminary data.</text>
</comment>
<dbReference type="SUPFAM" id="SSF109604">
    <property type="entry name" value="HD-domain/PDEase-like"/>
    <property type="match status" value="1"/>
</dbReference>
<organism evidence="1 2">
    <name type="scientific">Lactobacillus iners LactinV 01V1-a</name>
    <dbReference type="NCBI Taxonomy" id="879297"/>
    <lineage>
        <taxon>Bacteria</taxon>
        <taxon>Bacillati</taxon>
        <taxon>Bacillota</taxon>
        <taxon>Bacilli</taxon>
        <taxon>Lactobacillales</taxon>
        <taxon>Lactobacillaceae</taxon>
        <taxon>Lactobacillus</taxon>
    </lineage>
</organism>
<dbReference type="InterPro" id="IPR051094">
    <property type="entry name" value="Diverse_Catalytic_Enzymes"/>
</dbReference>
<name>E1NT28_9LACO</name>
<gene>
    <name evidence="1" type="ORF">HMPREF9211_1323</name>
</gene>
<dbReference type="AlphaFoldDB" id="E1NT28"/>
<evidence type="ECO:0000313" key="2">
    <source>
        <dbReference type="Proteomes" id="UP000003648"/>
    </source>
</evidence>